<dbReference type="Pfam" id="PF11734">
    <property type="entry name" value="TilS_C"/>
    <property type="match status" value="1"/>
</dbReference>
<dbReference type="GO" id="GO:0006400">
    <property type="term" value="P:tRNA modification"/>
    <property type="evidence" value="ECO:0007669"/>
    <property type="project" value="UniProtKB-UniRule"/>
</dbReference>
<sequence length="468" mass="54452">MYQKMKAYIQEYHMLQEQDKVIAGVSGGPDSICLLFMLLRLKKEMKIEVRAVHVHHGIREGGADADEAYVREICRKWDVDLAVFHEDVPEYARRHKLTLEEAGRDVRRQCLEKAGDAWGGAKIALAHHQDDNVETLLLNLSRGCGLKGLGGIPPAEGRYIRPLLPFRKQEIELYLKKREISYCTDETNQEEHYTRNRIRARVLPYLEKEVNDQAVRHMAQTIGEMRSLAAYVGQETERFFHLCVRKEAGGGLVIREEDYRKVPEALRSYVLHEALCRAAGKRKDIEAVHVASLQELMGKQTGKKAHLPYRLEGVRCYEGIRIRKREEEETHSYREIPPVSLRVFDRTDPDIRFPDTPYTKWFDYDIIKSTVKIRHREAGDYLTINRSGNTQKLKQYFINEKIPREERDRIWLAADGQEILWIVGLRQNQKYQITDRTKRILEIEFYGGKEDDGKDQCNDPGRGSDTEN</sequence>
<organism evidence="11 12">
    <name type="scientific">Mordavella massiliensis</name>
    <dbReference type="NCBI Taxonomy" id="1871024"/>
    <lineage>
        <taxon>Bacteria</taxon>
        <taxon>Bacillati</taxon>
        <taxon>Bacillota</taxon>
        <taxon>Clostridia</taxon>
        <taxon>Eubacteriales</taxon>
        <taxon>Clostridiaceae</taxon>
        <taxon>Mordavella</taxon>
    </lineage>
</organism>
<evidence type="ECO:0000256" key="7">
    <source>
        <dbReference type="ARBA" id="ARBA00048539"/>
    </source>
</evidence>
<keyword evidence="4 8" id="KW-0819">tRNA processing</keyword>
<dbReference type="PANTHER" id="PTHR43033:SF1">
    <property type="entry name" value="TRNA(ILE)-LYSIDINE SYNTHASE-RELATED"/>
    <property type="match status" value="1"/>
</dbReference>
<dbReference type="SUPFAM" id="SSF52402">
    <property type="entry name" value="Adenine nucleotide alpha hydrolases-like"/>
    <property type="match status" value="1"/>
</dbReference>
<dbReference type="CDD" id="cd01992">
    <property type="entry name" value="TilS_N"/>
    <property type="match status" value="1"/>
</dbReference>
<comment type="subcellular location">
    <subcellularLocation>
        <location evidence="1 8">Cytoplasm</location>
    </subcellularLocation>
</comment>
<evidence type="ECO:0000256" key="8">
    <source>
        <dbReference type="HAMAP-Rule" id="MF_01161"/>
    </source>
</evidence>
<dbReference type="SUPFAM" id="SSF56037">
    <property type="entry name" value="PheT/TilS domain"/>
    <property type="match status" value="1"/>
</dbReference>
<evidence type="ECO:0000256" key="4">
    <source>
        <dbReference type="ARBA" id="ARBA00022694"/>
    </source>
</evidence>
<dbReference type="Proteomes" id="UP000713880">
    <property type="component" value="Unassembled WGS sequence"/>
</dbReference>
<reference evidence="11" key="1">
    <citation type="submission" date="2020-08" db="EMBL/GenBank/DDBJ databases">
        <authorList>
            <person name="Cejkova D."/>
            <person name="Kubasova T."/>
            <person name="Jahodarova E."/>
            <person name="Rychlik I."/>
        </authorList>
    </citation>
    <scope>NUCLEOTIDE SEQUENCE</scope>
    <source>
        <strain evidence="11">An420c</strain>
    </source>
</reference>
<evidence type="ECO:0000256" key="2">
    <source>
        <dbReference type="ARBA" id="ARBA00022490"/>
    </source>
</evidence>
<proteinExistence type="inferred from homology"/>
<dbReference type="SMART" id="SM00977">
    <property type="entry name" value="TilS_C"/>
    <property type="match status" value="1"/>
</dbReference>
<name>A0A939BC83_9CLOT</name>
<dbReference type="Gene3D" id="3.40.50.620">
    <property type="entry name" value="HUPs"/>
    <property type="match status" value="1"/>
</dbReference>
<evidence type="ECO:0000313" key="11">
    <source>
        <dbReference type="EMBL" id="MBM6827289.1"/>
    </source>
</evidence>
<dbReference type="InterPro" id="IPR014729">
    <property type="entry name" value="Rossmann-like_a/b/a_fold"/>
</dbReference>
<evidence type="ECO:0000256" key="9">
    <source>
        <dbReference type="SAM" id="MobiDB-lite"/>
    </source>
</evidence>
<dbReference type="InterPro" id="IPR012796">
    <property type="entry name" value="Lysidine-tRNA-synth_C"/>
</dbReference>
<comment type="domain">
    <text evidence="8">The N-terminal region contains the highly conserved SGGXDS motif, predicted to be a P-loop motif involved in ATP binding.</text>
</comment>
<dbReference type="HAMAP" id="MF_01161">
    <property type="entry name" value="tRNA_Ile_lys_synt"/>
    <property type="match status" value="1"/>
</dbReference>
<dbReference type="Pfam" id="PF01171">
    <property type="entry name" value="ATP_bind_3"/>
    <property type="match status" value="1"/>
</dbReference>
<dbReference type="NCBIfam" id="TIGR02433">
    <property type="entry name" value="lysidine_TilS_C"/>
    <property type="match status" value="1"/>
</dbReference>
<accession>A0A939BC83</accession>
<dbReference type="NCBIfam" id="TIGR02432">
    <property type="entry name" value="lysidine_TilS_N"/>
    <property type="match status" value="1"/>
</dbReference>
<comment type="similarity">
    <text evidence="8">Belongs to the tRNA(Ile)-lysidine synthase family.</text>
</comment>
<keyword evidence="6 8" id="KW-0067">ATP-binding</keyword>
<dbReference type="GO" id="GO:0005737">
    <property type="term" value="C:cytoplasm"/>
    <property type="evidence" value="ECO:0007669"/>
    <property type="project" value="UniProtKB-SubCell"/>
</dbReference>
<keyword evidence="12" id="KW-1185">Reference proteome</keyword>
<keyword evidence="5 8" id="KW-0547">Nucleotide-binding</keyword>
<feature type="domain" description="Lysidine-tRNA(Ile) synthetase C-terminal" evidence="10">
    <location>
        <begin position="371"/>
        <end position="443"/>
    </location>
</feature>
<dbReference type="GO" id="GO:0032267">
    <property type="term" value="F:tRNA(Ile)-lysidine synthase activity"/>
    <property type="evidence" value="ECO:0007669"/>
    <property type="project" value="UniProtKB-EC"/>
</dbReference>
<dbReference type="PANTHER" id="PTHR43033">
    <property type="entry name" value="TRNA(ILE)-LYSIDINE SYNTHASE-RELATED"/>
    <property type="match status" value="1"/>
</dbReference>
<dbReference type="InterPro" id="IPR011063">
    <property type="entry name" value="TilS/TtcA_N"/>
</dbReference>
<dbReference type="InterPro" id="IPR012094">
    <property type="entry name" value="tRNA_Ile_lys_synt"/>
</dbReference>
<dbReference type="GO" id="GO:0005524">
    <property type="term" value="F:ATP binding"/>
    <property type="evidence" value="ECO:0007669"/>
    <property type="project" value="UniProtKB-UniRule"/>
</dbReference>
<gene>
    <name evidence="8 11" type="primary">tilS</name>
    <name evidence="11" type="ORF">H6A13_09330</name>
</gene>
<feature type="binding site" evidence="8">
    <location>
        <begin position="26"/>
        <end position="31"/>
    </location>
    <ligand>
        <name>ATP</name>
        <dbReference type="ChEBI" id="CHEBI:30616"/>
    </ligand>
</feature>
<comment type="function">
    <text evidence="8">Ligates lysine onto the cytidine present at position 34 of the AUA codon-specific tRNA(Ile) that contains the anticodon CAU, in an ATP-dependent manner. Cytidine is converted to lysidine, thus changing the amino acid specificity of the tRNA from methionine to isoleucine.</text>
</comment>
<feature type="region of interest" description="Disordered" evidence="9">
    <location>
        <begin position="449"/>
        <end position="468"/>
    </location>
</feature>
<dbReference type="EC" id="6.3.4.19" evidence="8"/>
<evidence type="ECO:0000313" key="12">
    <source>
        <dbReference type="Proteomes" id="UP000713880"/>
    </source>
</evidence>
<dbReference type="InterPro" id="IPR012795">
    <property type="entry name" value="tRNA_Ile_lys_synt_N"/>
</dbReference>
<keyword evidence="3 8" id="KW-0436">Ligase</keyword>
<keyword evidence="2 8" id="KW-0963">Cytoplasm</keyword>
<evidence type="ECO:0000259" key="10">
    <source>
        <dbReference type="SMART" id="SM00977"/>
    </source>
</evidence>
<dbReference type="RefSeq" id="WP_204909310.1">
    <property type="nucleotide sequence ID" value="NZ_JACJLV010000030.1"/>
</dbReference>
<comment type="caution">
    <text evidence="11">The sequence shown here is derived from an EMBL/GenBank/DDBJ whole genome shotgun (WGS) entry which is preliminary data.</text>
</comment>
<comment type="catalytic activity">
    <reaction evidence="7 8">
        <text>cytidine(34) in tRNA(Ile2) + L-lysine + ATP = lysidine(34) in tRNA(Ile2) + AMP + diphosphate + H(+)</text>
        <dbReference type="Rhea" id="RHEA:43744"/>
        <dbReference type="Rhea" id="RHEA-COMP:10625"/>
        <dbReference type="Rhea" id="RHEA-COMP:10670"/>
        <dbReference type="ChEBI" id="CHEBI:15378"/>
        <dbReference type="ChEBI" id="CHEBI:30616"/>
        <dbReference type="ChEBI" id="CHEBI:32551"/>
        <dbReference type="ChEBI" id="CHEBI:33019"/>
        <dbReference type="ChEBI" id="CHEBI:82748"/>
        <dbReference type="ChEBI" id="CHEBI:83665"/>
        <dbReference type="ChEBI" id="CHEBI:456215"/>
        <dbReference type="EC" id="6.3.4.19"/>
    </reaction>
</comment>
<evidence type="ECO:0000256" key="6">
    <source>
        <dbReference type="ARBA" id="ARBA00022840"/>
    </source>
</evidence>
<reference evidence="11" key="2">
    <citation type="journal article" date="2021" name="Sci. Rep.">
        <title>The distribution of antibiotic resistance genes in chicken gut microbiota commensals.</title>
        <authorList>
            <person name="Juricova H."/>
            <person name="Matiasovicova J."/>
            <person name="Kubasova T."/>
            <person name="Cejkova D."/>
            <person name="Rychlik I."/>
        </authorList>
    </citation>
    <scope>NUCLEOTIDE SEQUENCE</scope>
    <source>
        <strain evidence="11">An420c</strain>
    </source>
</reference>
<protein>
    <recommendedName>
        <fullName evidence="8">tRNA(Ile)-lysidine synthase</fullName>
        <ecNumber evidence="8">6.3.4.19</ecNumber>
    </recommendedName>
    <alternativeName>
        <fullName evidence="8">tRNA(Ile)-2-lysyl-cytidine synthase</fullName>
    </alternativeName>
    <alternativeName>
        <fullName evidence="8">tRNA(Ile)-lysidine synthetase</fullName>
    </alternativeName>
</protein>
<evidence type="ECO:0000256" key="5">
    <source>
        <dbReference type="ARBA" id="ARBA00022741"/>
    </source>
</evidence>
<evidence type="ECO:0000256" key="1">
    <source>
        <dbReference type="ARBA" id="ARBA00004496"/>
    </source>
</evidence>
<dbReference type="EMBL" id="JACJLV010000030">
    <property type="protein sequence ID" value="MBM6827289.1"/>
    <property type="molecule type" value="Genomic_DNA"/>
</dbReference>
<evidence type="ECO:0000256" key="3">
    <source>
        <dbReference type="ARBA" id="ARBA00022598"/>
    </source>
</evidence>
<dbReference type="AlphaFoldDB" id="A0A939BC83"/>